<gene>
    <name evidence="1" type="ORF">Q31b_58030</name>
</gene>
<name>A0A5C6D6I1_9BACT</name>
<evidence type="ECO:0000313" key="1">
    <source>
        <dbReference type="EMBL" id="TWU32793.1"/>
    </source>
</evidence>
<sequence length="111" mass="12758">MLSFLRKLGKPKLPESLTRRHDSKDCWNNTGSSDQVRENVLAKLCDAYVVDKRLRYKFRPDDTLGEIDRAFYPRGNSTMLELNCFVELVKDDCERSNGTGVVSEKLPDESE</sequence>
<dbReference type="AlphaFoldDB" id="A0A5C6D6I1"/>
<dbReference type="EMBL" id="SJPY01000016">
    <property type="protein sequence ID" value="TWU32793.1"/>
    <property type="molecule type" value="Genomic_DNA"/>
</dbReference>
<comment type="caution">
    <text evidence="1">The sequence shown here is derived from an EMBL/GenBank/DDBJ whole genome shotgun (WGS) entry which is preliminary data.</text>
</comment>
<keyword evidence="2" id="KW-1185">Reference proteome</keyword>
<proteinExistence type="predicted"/>
<dbReference type="Proteomes" id="UP000315471">
    <property type="component" value="Unassembled WGS sequence"/>
</dbReference>
<reference evidence="1 2" key="1">
    <citation type="submission" date="2019-02" db="EMBL/GenBank/DDBJ databases">
        <title>Deep-cultivation of Planctomycetes and their phenomic and genomic characterization uncovers novel biology.</title>
        <authorList>
            <person name="Wiegand S."/>
            <person name="Jogler M."/>
            <person name="Boedeker C."/>
            <person name="Pinto D."/>
            <person name="Vollmers J."/>
            <person name="Rivas-Marin E."/>
            <person name="Kohn T."/>
            <person name="Peeters S.H."/>
            <person name="Heuer A."/>
            <person name="Rast P."/>
            <person name="Oberbeckmann S."/>
            <person name="Bunk B."/>
            <person name="Jeske O."/>
            <person name="Meyerdierks A."/>
            <person name="Storesund J.E."/>
            <person name="Kallscheuer N."/>
            <person name="Luecker S."/>
            <person name="Lage O.M."/>
            <person name="Pohl T."/>
            <person name="Merkel B.J."/>
            <person name="Hornburger P."/>
            <person name="Mueller R.-W."/>
            <person name="Bruemmer F."/>
            <person name="Labrenz M."/>
            <person name="Spormann A.M."/>
            <person name="Op Den Camp H."/>
            <person name="Overmann J."/>
            <person name="Amann R."/>
            <person name="Jetten M.S.M."/>
            <person name="Mascher T."/>
            <person name="Medema M.H."/>
            <person name="Devos D.P."/>
            <person name="Kaster A.-K."/>
            <person name="Ovreas L."/>
            <person name="Rohde M."/>
            <person name="Galperin M.Y."/>
            <person name="Jogler C."/>
        </authorList>
    </citation>
    <scope>NUCLEOTIDE SEQUENCE [LARGE SCALE GENOMIC DNA]</scope>
    <source>
        <strain evidence="1 2">Q31b</strain>
    </source>
</reference>
<evidence type="ECO:0000313" key="2">
    <source>
        <dbReference type="Proteomes" id="UP000315471"/>
    </source>
</evidence>
<organism evidence="1 2">
    <name type="scientific">Novipirellula aureliae</name>
    <dbReference type="NCBI Taxonomy" id="2527966"/>
    <lineage>
        <taxon>Bacteria</taxon>
        <taxon>Pseudomonadati</taxon>
        <taxon>Planctomycetota</taxon>
        <taxon>Planctomycetia</taxon>
        <taxon>Pirellulales</taxon>
        <taxon>Pirellulaceae</taxon>
        <taxon>Novipirellula</taxon>
    </lineage>
</organism>
<accession>A0A5C6D6I1</accession>
<protein>
    <submittedName>
        <fullName evidence="1">Uncharacterized protein</fullName>
    </submittedName>
</protein>